<dbReference type="CDD" id="cd09511">
    <property type="entry name" value="SAM_CNK1_2_3-suppressor"/>
    <property type="match status" value="1"/>
</dbReference>
<proteinExistence type="inferred from homology"/>
<dbReference type="Pfam" id="PF10534">
    <property type="entry name" value="CRIC_ras_sig"/>
    <property type="match status" value="1"/>
</dbReference>
<dbReference type="SMART" id="SM00454">
    <property type="entry name" value="SAM"/>
    <property type="match status" value="1"/>
</dbReference>
<dbReference type="Pfam" id="PF00595">
    <property type="entry name" value="PDZ"/>
    <property type="match status" value="1"/>
</dbReference>
<dbReference type="PANTHER" id="PTHR12844:SF42">
    <property type="entry name" value="CONNECTOR ENHANCER OF KSR PROTEIN CNK"/>
    <property type="match status" value="1"/>
</dbReference>
<dbReference type="PROSITE" id="PS50106">
    <property type="entry name" value="PDZ"/>
    <property type="match status" value="1"/>
</dbReference>
<feature type="compositionally biased region" description="Low complexity" evidence="3">
    <location>
        <begin position="1326"/>
        <end position="1339"/>
    </location>
</feature>
<dbReference type="Pfam" id="PF00536">
    <property type="entry name" value="SAM_1"/>
    <property type="match status" value="1"/>
</dbReference>
<evidence type="ECO:0000313" key="7">
    <source>
        <dbReference type="EMBL" id="GBM39490.1"/>
    </source>
</evidence>
<keyword evidence="7" id="KW-0418">Kinase</keyword>
<comment type="caution">
    <text evidence="7">The sequence shown here is derived from an EMBL/GenBank/DDBJ whole genome shotgun (WGS) entry which is preliminary data.</text>
</comment>
<evidence type="ECO:0000256" key="3">
    <source>
        <dbReference type="SAM" id="MobiDB-lite"/>
    </source>
</evidence>
<dbReference type="InterPro" id="IPR001478">
    <property type="entry name" value="PDZ"/>
</dbReference>
<feature type="domain" description="SAM" evidence="4">
    <location>
        <begin position="9"/>
        <end position="74"/>
    </location>
</feature>
<evidence type="ECO:0000313" key="8">
    <source>
        <dbReference type="Proteomes" id="UP000499080"/>
    </source>
</evidence>
<feature type="compositionally biased region" description="Polar residues" evidence="3">
    <location>
        <begin position="625"/>
        <end position="646"/>
    </location>
</feature>
<feature type="region of interest" description="Disordered" evidence="3">
    <location>
        <begin position="419"/>
        <end position="468"/>
    </location>
</feature>
<dbReference type="OrthoDB" id="74412at2759"/>
<dbReference type="PANTHER" id="PTHR12844">
    <property type="entry name" value="CONNECTOR ENCHANCER OF KINASE SUPPRESSOR OF RAS"/>
    <property type="match status" value="1"/>
</dbReference>
<evidence type="ECO:0000256" key="1">
    <source>
        <dbReference type="ARBA" id="ARBA00009498"/>
    </source>
</evidence>
<feature type="compositionally biased region" description="Low complexity" evidence="3">
    <location>
        <begin position="562"/>
        <end position="577"/>
    </location>
</feature>
<feature type="region of interest" description="Disordered" evidence="3">
    <location>
        <begin position="1013"/>
        <end position="1034"/>
    </location>
</feature>
<dbReference type="InterPro" id="IPR051566">
    <property type="entry name" value="CNKSR"/>
</dbReference>
<keyword evidence="8" id="KW-1185">Reference proteome</keyword>
<dbReference type="InterPro" id="IPR036034">
    <property type="entry name" value="PDZ_sf"/>
</dbReference>
<name>A0A4Y2FD74_ARAVE</name>
<comment type="similarity">
    <text evidence="1">Belongs to the CNKSR family.</text>
</comment>
<dbReference type="PROSITE" id="PS50105">
    <property type="entry name" value="SAM_DOMAIN"/>
    <property type="match status" value="1"/>
</dbReference>
<dbReference type="SUPFAM" id="SSF50156">
    <property type="entry name" value="PDZ domain-like"/>
    <property type="match status" value="1"/>
</dbReference>
<feature type="domain" description="PDZ" evidence="5">
    <location>
        <begin position="212"/>
        <end position="293"/>
    </location>
</feature>
<dbReference type="Gene3D" id="1.10.150.50">
    <property type="entry name" value="Transcription Factor, Ets-1"/>
    <property type="match status" value="1"/>
</dbReference>
<dbReference type="InterPro" id="IPR017874">
    <property type="entry name" value="CRIC_domain"/>
</dbReference>
<evidence type="ECO:0000256" key="2">
    <source>
        <dbReference type="ARBA" id="ARBA00022553"/>
    </source>
</evidence>
<reference evidence="7 8" key="1">
    <citation type="journal article" date="2019" name="Sci. Rep.">
        <title>Orb-weaving spider Araneus ventricosus genome elucidates the spidroin gene catalogue.</title>
        <authorList>
            <person name="Kono N."/>
            <person name="Nakamura H."/>
            <person name="Ohtoshi R."/>
            <person name="Moran D.A.P."/>
            <person name="Shinohara A."/>
            <person name="Yoshida Y."/>
            <person name="Fujiwara M."/>
            <person name="Mori M."/>
            <person name="Tomita M."/>
            <person name="Arakawa K."/>
        </authorList>
    </citation>
    <scope>NUCLEOTIDE SEQUENCE [LARGE SCALE GENOMIC DNA]</scope>
</reference>
<dbReference type="Proteomes" id="UP000499080">
    <property type="component" value="Unassembled WGS sequence"/>
</dbReference>
<dbReference type="Gene3D" id="2.30.42.10">
    <property type="match status" value="1"/>
</dbReference>
<dbReference type="EMBL" id="BGPR01000899">
    <property type="protein sequence ID" value="GBM39490.1"/>
    <property type="molecule type" value="Genomic_DNA"/>
</dbReference>
<keyword evidence="7" id="KW-0808">Transferase</keyword>
<feature type="region of interest" description="Disordered" evidence="3">
    <location>
        <begin position="895"/>
        <end position="923"/>
    </location>
</feature>
<organism evidence="7 8">
    <name type="scientific">Araneus ventricosus</name>
    <name type="common">Orbweaver spider</name>
    <name type="synonym">Epeira ventricosa</name>
    <dbReference type="NCBI Taxonomy" id="182803"/>
    <lineage>
        <taxon>Eukaryota</taxon>
        <taxon>Metazoa</taxon>
        <taxon>Ecdysozoa</taxon>
        <taxon>Arthropoda</taxon>
        <taxon>Chelicerata</taxon>
        <taxon>Arachnida</taxon>
        <taxon>Araneae</taxon>
        <taxon>Araneomorphae</taxon>
        <taxon>Entelegynae</taxon>
        <taxon>Araneoidea</taxon>
        <taxon>Araneidae</taxon>
        <taxon>Araneus</taxon>
    </lineage>
</organism>
<feature type="domain" description="CRIC" evidence="6">
    <location>
        <begin position="82"/>
        <end position="175"/>
    </location>
</feature>
<feature type="region of interest" description="Disordered" evidence="3">
    <location>
        <begin position="1315"/>
        <end position="1366"/>
    </location>
</feature>
<dbReference type="SMART" id="SM00228">
    <property type="entry name" value="PDZ"/>
    <property type="match status" value="1"/>
</dbReference>
<dbReference type="InterPro" id="IPR049628">
    <property type="entry name" value="CNK1-3_SAM"/>
</dbReference>
<dbReference type="InterPro" id="IPR001660">
    <property type="entry name" value="SAM"/>
</dbReference>
<protein>
    <submittedName>
        <fullName evidence="7">Connector enhancer of kinase suppressor of ras 2</fullName>
    </submittedName>
</protein>
<evidence type="ECO:0000259" key="4">
    <source>
        <dbReference type="PROSITE" id="PS50105"/>
    </source>
</evidence>
<dbReference type="SUPFAM" id="SSF47769">
    <property type="entry name" value="SAM/Pointed domain"/>
    <property type="match status" value="1"/>
</dbReference>
<dbReference type="FunFam" id="2.30.42.10:FF:000060">
    <property type="entry name" value="Connector enhancer of kinase suppressor of Ras 2"/>
    <property type="match status" value="1"/>
</dbReference>
<feature type="compositionally biased region" description="Polar residues" evidence="3">
    <location>
        <begin position="895"/>
        <end position="909"/>
    </location>
</feature>
<evidence type="ECO:0000259" key="5">
    <source>
        <dbReference type="PROSITE" id="PS50106"/>
    </source>
</evidence>
<feature type="compositionally biased region" description="Polar residues" evidence="3">
    <location>
        <begin position="510"/>
        <end position="534"/>
    </location>
</feature>
<accession>A0A4Y2FD74</accession>
<dbReference type="InterPro" id="IPR013761">
    <property type="entry name" value="SAM/pointed_sf"/>
</dbReference>
<dbReference type="PROSITE" id="PS51290">
    <property type="entry name" value="CRIC"/>
    <property type="match status" value="1"/>
</dbReference>
<dbReference type="CDD" id="cd06748">
    <property type="entry name" value="PDZ_CNK1_2_3-like"/>
    <property type="match status" value="1"/>
</dbReference>
<sequence length="1366" mass="152023">MAYVNVAEWNPEHVADWLRGLEDEIQPYTQFFINNKVNGCQLLTLARDDLTNLNMTKIGHQELVLEAVELLRQLHYNLTSETLQSLALKLGCKAQSLFNDLKRVCQDYADTGKKERVSVETLSAVSDIINLVKSLISWLDRYPFVGQESYSDVRKTILKLSVELASTAQRDQFADNPHGIIKEICLKLAAQSDKVVQDFNDSLIIQPASLEVTKIKRKPDDDLGIHINSLYSGIHIIENIKFQSPAYRSGKVEEGDEIIQVNYQTVVGWQIKNIICAMKEHPTEVHLTLKKRPRHPNVLGQVITLWPYRIPSKKTAFRKLYKWNKGKDIRELCPRSPGTRGEANSVSEVNGGLASEKEKLFAVNKPRNRLRRRATVTGVSPTALQAPVSLEELIGNNSKRKELVLRTISYDPNKTIDLEDVFKRDPQSSAQEDKDETQKAEDKTNGSTTTENEDKSTKSTFLRPPQEKFNTAHLKRQEALKNSETVARAAVAVPMPQNSPSKPPLRITAPPQNTSNDISSTPPEAPPSGSQSPKQKLAEWVNRQKKKPEAGLLQHALTLFTSDSSSQPSASSAPKESGSPKSPKCSLTGSPKVKKSSGTMFQFPFREGRPSLSELRSLKRTANSKVFSERVNSSQSSDKPLTSPKQNALHKRAQMPFKKPGVSNSINPPRNPNPKQPVINGETCASHSSSKITDSYIHPKCINYAKIPQYPCEMHESKIVSLKAKSNTTNLQCNKQNFQPAPQLSRNNMHYQRARQMSKLATQGTSTMIRNQKSGYPAAFYSPSGRSLSFNNIAISSEDDSSSEEYEIYEELSTVSAPDFRQQEPPPPSGPPLFQGMDPHFTRQLAEMYNMLSQRQRFLQSQGNGSSKGQINAANSAVIDELALRMYHALQMNHMQSQNSHQNRNTNFQPPGRLPPKTVSSTQRNAPFRSCNYSVHNNSQQGGGPCQQIPHPIHNLPNYNHAADPQVLTKNAVNSVHEHPVDLPPSSNLPSRNINVFKSATSQEIHNLYTSQLSNKGSVSSPPENEKNMGYSEECSEKEHMYETIPYQKNQMKNFGSNEVIHFEKLEERNFLCPAEKEFEHDLPCKDGDHRTDNIPDSVNHINANPYFRKENLFCPIKENNPLSTNKSFDNCSAFRKVTVNNNKNGFQSNGYSDKYIENCGDQIEDIRKVYGKNVEPAISSLMINIPKPPKESYSATTKSSSAQTDSEFCIPADDDQSEEVTSTMTTNICLANDDSFTTALNCTNNSITDSFGYSSNSSLNSSSSGSTISSAGSCYYYVETQIKPQFTMKLPASAAEITDDAPLIDLRSPTLPTMGISMLGKKRSTSSSGSEQGSNAPSRASPSIPFVPSDLNKPSRIVTDVEHTI</sequence>
<feature type="compositionally biased region" description="Polar residues" evidence="3">
    <location>
        <begin position="1013"/>
        <end position="1023"/>
    </location>
</feature>
<gene>
    <name evidence="7" type="primary">Cnksr2_0</name>
    <name evidence="7" type="ORF">AVEN_104222_1</name>
</gene>
<feature type="region of interest" description="Disordered" evidence="3">
    <location>
        <begin position="493"/>
        <end position="605"/>
    </location>
</feature>
<dbReference type="GO" id="GO:0016301">
    <property type="term" value="F:kinase activity"/>
    <property type="evidence" value="ECO:0007669"/>
    <property type="project" value="UniProtKB-KW"/>
</dbReference>
<feature type="region of interest" description="Disordered" evidence="3">
    <location>
        <begin position="625"/>
        <end position="686"/>
    </location>
</feature>
<keyword evidence="2" id="KW-0597">Phosphoprotein</keyword>
<evidence type="ECO:0000259" key="6">
    <source>
        <dbReference type="PROSITE" id="PS51290"/>
    </source>
</evidence>